<evidence type="ECO:0000256" key="1">
    <source>
        <dbReference type="SAM" id="Phobius"/>
    </source>
</evidence>
<dbReference type="AlphaFoldDB" id="A0A9P9IFH3"/>
<evidence type="ECO:0000313" key="2">
    <source>
        <dbReference type="EMBL" id="KAH7117485.1"/>
    </source>
</evidence>
<comment type="caution">
    <text evidence="2">The sequence shown here is derived from an EMBL/GenBank/DDBJ whole genome shotgun (WGS) entry which is preliminary data.</text>
</comment>
<keyword evidence="3" id="KW-1185">Reference proteome</keyword>
<reference evidence="2" key="1">
    <citation type="journal article" date="2021" name="Nat. Commun.">
        <title>Genetic determinants of endophytism in the Arabidopsis root mycobiome.</title>
        <authorList>
            <person name="Mesny F."/>
            <person name="Miyauchi S."/>
            <person name="Thiergart T."/>
            <person name="Pickel B."/>
            <person name="Atanasova L."/>
            <person name="Karlsson M."/>
            <person name="Huettel B."/>
            <person name="Barry K.W."/>
            <person name="Haridas S."/>
            <person name="Chen C."/>
            <person name="Bauer D."/>
            <person name="Andreopoulos W."/>
            <person name="Pangilinan J."/>
            <person name="LaButti K."/>
            <person name="Riley R."/>
            <person name="Lipzen A."/>
            <person name="Clum A."/>
            <person name="Drula E."/>
            <person name="Henrissat B."/>
            <person name="Kohler A."/>
            <person name="Grigoriev I.V."/>
            <person name="Martin F.M."/>
            <person name="Hacquard S."/>
        </authorList>
    </citation>
    <scope>NUCLEOTIDE SEQUENCE</scope>
    <source>
        <strain evidence="2">MPI-CAGE-AT-0147</strain>
    </source>
</reference>
<dbReference type="Proteomes" id="UP000738349">
    <property type="component" value="Unassembled WGS sequence"/>
</dbReference>
<gene>
    <name evidence="2" type="ORF">EDB81DRAFT_916360</name>
</gene>
<keyword evidence="1" id="KW-0812">Transmembrane</keyword>
<dbReference type="EMBL" id="JAGMUV010000028">
    <property type="protein sequence ID" value="KAH7117485.1"/>
    <property type="molecule type" value="Genomic_DNA"/>
</dbReference>
<keyword evidence="1" id="KW-0472">Membrane</keyword>
<name>A0A9P9IFH3_9HYPO</name>
<proteinExistence type="predicted"/>
<keyword evidence="1" id="KW-1133">Transmembrane helix</keyword>
<feature type="transmembrane region" description="Helical" evidence="1">
    <location>
        <begin position="153"/>
        <end position="179"/>
    </location>
</feature>
<accession>A0A9P9IFH3</accession>
<dbReference type="OrthoDB" id="10470774at2759"/>
<feature type="transmembrane region" description="Helical" evidence="1">
    <location>
        <begin position="33"/>
        <end position="53"/>
    </location>
</feature>
<protein>
    <submittedName>
        <fullName evidence="2">Uncharacterized protein</fullName>
    </submittedName>
</protein>
<evidence type="ECO:0000313" key="3">
    <source>
        <dbReference type="Proteomes" id="UP000738349"/>
    </source>
</evidence>
<organism evidence="2 3">
    <name type="scientific">Dactylonectria macrodidyma</name>
    <dbReference type="NCBI Taxonomy" id="307937"/>
    <lineage>
        <taxon>Eukaryota</taxon>
        <taxon>Fungi</taxon>
        <taxon>Dikarya</taxon>
        <taxon>Ascomycota</taxon>
        <taxon>Pezizomycotina</taxon>
        <taxon>Sordariomycetes</taxon>
        <taxon>Hypocreomycetidae</taxon>
        <taxon>Hypocreales</taxon>
        <taxon>Nectriaceae</taxon>
        <taxon>Dactylonectria</taxon>
    </lineage>
</organism>
<sequence length="180" mass="19994">MATHDQVDSPPLKRLMVCWDWVCRHLDTAGKRFIFILTIAAFAFTISGVFAGWEAVRIAKDTTALDRIADRLWLIGERVWLVYEALIWANRLLLLNFCIAPANVNNTICTAILNWTAPNGYLLDLVFELDPLNFNRSLTSPETVDRVPFENGLLSVAGGLATVILVVTTGPLLLGTLLLL</sequence>